<dbReference type="AlphaFoldDB" id="A0A7I7JM78"/>
<sequence length="390" mass="42229">MVAMERLDSDGVRELSQRTDKLGVLSVSLNADPSGDPNLQAANIDLKNRFRELQRRIAAETDDSGETGAALERIWPRVAELADPAAAGRSRILFAGLEGDWVLRLQSALPVASRVVLDDRPFIHPLLEVIDEGRPAGVVLVSAEEARLLEWRVGSLQPLSRIEQQYIQAAHERAGHLGGGPQGQFNTPMREQRQSREQDRAHRFLDQVTTVAAGLAAERGWERILVSGGDRWSEPTVAKFPQALRDRIFVDSRVLGGLDDAALQAAVTDWAHEQHAERERQLLDSVGEGAGAGHAVALGLSEVAAALNAGRVAHLIYDPDVRYTGMVGANGSLYGGEEVGPDGRPGEPEPRLTERLVERALQTGARISPIEGAADGRLRDAAGIAALLRW</sequence>
<protein>
    <submittedName>
        <fullName evidence="1">Uncharacterized protein</fullName>
    </submittedName>
</protein>
<name>A0A7I7JM78_9MYCO</name>
<gene>
    <name evidence="1" type="ORF">MNVM_13820</name>
</gene>
<reference evidence="1 2" key="1">
    <citation type="journal article" date="2019" name="Emerg. Microbes Infect.">
        <title>Comprehensive subspecies identification of 175 nontuberculous mycobacteria species based on 7547 genomic profiles.</title>
        <authorList>
            <person name="Matsumoto Y."/>
            <person name="Kinjo T."/>
            <person name="Motooka D."/>
            <person name="Nabeya D."/>
            <person name="Jung N."/>
            <person name="Uechi K."/>
            <person name="Horii T."/>
            <person name="Iida T."/>
            <person name="Fujita J."/>
            <person name="Nakamura S."/>
        </authorList>
    </citation>
    <scope>NUCLEOTIDE SEQUENCE [LARGE SCALE GENOMIC DNA]</scope>
    <source>
        <strain evidence="1 2">JCM 6391</strain>
    </source>
</reference>
<dbReference type="EMBL" id="AP022562">
    <property type="protein sequence ID" value="BBX12301.1"/>
    <property type="molecule type" value="Genomic_DNA"/>
</dbReference>
<organism evidence="1 2">
    <name type="scientific">Mycobacterium novum</name>
    <dbReference type="NCBI Taxonomy" id="2492438"/>
    <lineage>
        <taxon>Bacteria</taxon>
        <taxon>Bacillati</taxon>
        <taxon>Actinomycetota</taxon>
        <taxon>Actinomycetes</taxon>
        <taxon>Mycobacteriales</taxon>
        <taxon>Mycobacteriaceae</taxon>
        <taxon>Mycobacterium</taxon>
    </lineage>
</organism>
<evidence type="ECO:0000313" key="2">
    <source>
        <dbReference type="Proteomes" id="UP000466997"/>
    </source>
</evidence>
<dbReference type="Proteomes" id="UP000466997">
    <property type="component" value="Chromosome"/>
</dbReference>
<dbReference type="KEGG" id="mnm:MNVM_13820"/>
<keyword evidence="2" id="KW-1185">Reference proteome</keyword>
<dbReference type="Pfam" id="PF18854">
    <property type="entry name" value="baeRF_family10"/>
    <property type="match status" value="1"/>
</dbReference>
<dbReference type="RefSeq" id="WP_013827380.1">
    <property type="nucleotide sequence ID" value="NZ_AP022562.1"/>
</dbReference>
<dbReference type="InterPro" id="IPR041202">
    <property type="entry name" value="BaeRF_family10"/>
</dbReference>
<evidence type="ECO:0000313" key="1">
    <source>
        <dbReference type="EMBL" id="BBX12301.1"/>
    </source>
</evidence>
<dbReference type="Gene3D" id="3.30.1330.30">
    <property type="match status" value="1"/>
</dbReference>
<proteinExistence type="predicted"/>
<dbReference type="InterPro" id="IPR029064">
    <property type="entry name" value="Ribosomal_eL30-like_sf"/>
</dbReference>
<accession>A0A7I7JM78</accession>